<comment type="caution">
    <text evidence="2">The sequence shown here is derived from an EMBL/GenBank/DDBJ whole genome shotgun (WGS) entry which is preliminary data.</text>
</comment>
<name>A0ABQ6MVR6_9STRA</name>
<evidence type="ECO:0000256" key="1">
    <source>
        <dbReference type="SAM" id="MobiDB-lite"/>
    </source>
</evidence>
<keyword evidence="3" id="KW-1185">Reference proteome</keyword>
<organism evidence="2 3">
    <name type="scientific">Tetraparma gracilis</name>
    <dbReference type="NCBI Taxonomy" id="2962635"/>
    <lineage>
        <taxon>Eukaryota</taxon>
        <taxon>Sar</taxon>
        <taxon>Stramenopiles</taxon>
        <taxon>Ochrophyta</taxon>
        <taxon>Bolidophyceae</taxon>
        <taxon>Parmales</taxon>
        <taxon>Triparmaceae</taxon>
        <taxon>Tetraparma</taxon>
    </lineage>
</organism>
<accession>A0ABQ6MVR6</accession>
<reference evidence="2 3" key="1">
    <citation type="journal article" date="2023" name="Commun. Biol.">
        <title>Genome analysis of Parmales, the sister group of diatoms, reveals the evolutionary specialization of diatoms from phago-mixotrophs to photoautotrophs.</title>
        <authorList>
            <person name="Ban H."/>
            <person name="Sato S."/>
            <person name="Yoshikawa S."/>
            <person name="Yamada K."/>
            <person name="Nakamura Y."/>
            <person name="Ichinomiya M."/>
            <person name="Sato N."/>
            <person name="Blanc-Mathieu R."/>
            <person name="Endo H."/>
            <person name="Kuwata A."/>
            <person name="Ogata H."/>
        </authorList>
    </citation>
    <scope>NUCLEOTIDE SEQUENCE [LARGE SCALE GENOMIC DNA]</scope>
</reference>
<proteinExistence type="predicted"/>
<protein>
    <submittedName>
        <fullName evidence="2">Uncharacterized protein</fullName>
    </submittedName>
</protein>
<evidence type="ECO:0000313" key="2">
    <source>
        <dbReference type="EMBL" id="GMI34410.1"/>
    </source>
</evidence>
<feature type="region of interest" description="Disordered" evidence="1">
    <location>
        <begin position="133"/>
        <end position="169"/>
    </location>
</feature>
<gene>
    <name evidence="2" type="ORF">TeGR_g13836</name>
</gene>
<evidence type="ECO:0000313" key="3">
    <source>
        <dbReference type="Proteomes" id="UP001165060"/>
    </source>
</evidence>
<sequence length="169" mass="18012">MPPAFAPSRTFALEAGGGRGKEKVKVVKEHKAWMDRPKAPKGKLTEMRKVVSGLSKDNFEKVYEFEDLLVNNVGQNLYQKTVKKIRAAATRSGVTLKADFAKDPACLSDRRSKQGAFVQAKLEAAKEAAAEAAAAAEEEAAKAAEAEAAPVAEAAAEEVAEEKEPALVA</sequence>
<dbReference type="EMBL" id="BRYB01001823">
    <property type="protein sequence ID" value="GMI34410.1"/>
    <property type="molecule type" value="Genomic_DNA"/>
</dbReference>
<dbReference type="Proteomes" id="UP001165060">
    <property type="component" value="Unassembled WGS sequence"/>
</dbReference>